<gene>
    <name evidence="10" type="ORF">ACFO4L_17435</name>
</gene>
<comment type="catalytic activity">
    <reaction evidence="1 8">
        <text>a 4-O-methyl-thymidine in DNA + L-cysteinyl-[protein] = a thymidine in DNA + S-methyl-L-cysteinyl-[protein]</text>
        <dbReference type="Rhea" id="RHEA:53428"/>
        <dbReference type="Rhea" id="RHEA-COMP:10131"/>
        <dbReference type="Rhea" id="RHEA-COMP:10132"/>
        <dbReference type="Rhea" id="RHEA-COMP:13555"/>
        <dbReference type="Rhea" id="RHEA-COMP:13556"/>
        <dbReference type="ChEBI" id="CHEBI:29950"/>
        <dbReference type="ChEBI" id="CHEBI:82612"/>
        <dbReference type="ChEBI" id="CHEBI:137386"/>
        <dbReference type="ChEBI" id="CHEBI:137387"/>
        <dbReference type="EC" id="2.1.1.63"/>
    </reaction>
</comment>
<evidence type="ECO:0000256" key="2">
    <source>
        <dbReference type="ARBA" id="ARBA00022490"/>
    </source>
</evidence>
<evidence type="ECO:0000256" key="4">
    <source>
        <dbReference type="ARBA" id="ARBA00022679"/>
    </source>
</evidence>
<keyword evidence="11" id="KW-1185">Reference proteome</keyword>
<dbReference type="InterPro" id="IPR001497">
    <property type="entry name" value="MethylDNA_cys_MeTrfase_AS"/>
</dbReference>
<evidence type="ECO:0000256" key="6">
    <source>
        <dbReference type="ARBA" id="ARBA00023204"/>
    </source>
</evidence>
<protein>
    <recommendedName>
        <fullName evidence="8">Methylated-DNA--protein-cysteine methyltransferase</fullName>
        <ecNumber evidence="8">2.1.1.63</ecNumber>
    </recommendedName>
    <alternativeName>
        <fullName evidence="8">6-O-methylguanine-DNA methyltransferase</fullName>
        <shortName evidence="8">MGMT</shortName>
    </alternativeName>
    <alternativeName>
        <fullName evidence="8">O-6-methylguanine-DNA-alkyltransferase</fullName>
    </alternativeName>
</protein>
<accession>A0ABV9P3A7</accession>
<dbReference type="NCBIfam" id="TIGR00589">
    <property type="entry name" value="ogt"/>
    <property type="match status" value="1"/>
</dbReference>
<dbReference type="Proteomes" id="UP001595896">
    <property type="component" value="Unassembled WGS sequence"/>
</dbReference>
<keyword evidence="2 8" id="KW-0963">Cytoplasm</keyword>
<sequence length="178" mass="19786">MIIYREMAVEGMTLSAAAEEGAVTLIHFDSAENVPLRLKQLYRDSQLDFKQGSTPLLDQLETELRDYFQSQRKQFTVPLKLIGTPFQQAVWKQLAAIPYGETRSYKEVAEMTGSPKAVRAVGGANNRNPLPIVIPCHRVIGANGALVGYGGGLEWKKRLLSIESAEKLHHETVYAKSN</sequence>
<keyword evidence="6 8" id="KW-0234">DNA repair</keyword>
<keyword evidence="5 8" id="KW-0227">DNA damage</keyword>
<dbReference type="HAMAP" id="MF_00772">
    <property type="entry name" value="OGT"/>
    <property type="match status" value="1"/>
</dbReference>
<dbReference type="Gene3D" id="3.30.160.70">
    <property type="entry name" value="Methylated DNA-protein cysteine methyltransferase domain"/>
    <property type="match status" value="1"/>
</dbReference>
<dbReference type="Gene3D" id="1.10.10.10">
    <property type="entry name" value="Winged helix-like DNA-binding domain superfamily/Winged helix DNA-binding domain"/>
    <property type="match status" value="1"/>
</dbReference>
<keyword evidence="4 8" id="KW-0808">Transferase</keyword>
<comment type="subcellular location">
    <subcellularLocation>
        <location evidence="8">Cytoplasm</location>
    </subcellularLocation>
</comment>
<dbReference type="PROSITE" id="PS00374">
    <property type="entry name" value="MGMT"/>
    <property type="match status" value="1"/>
</dbReference>
<feature type="domain" description="Methylated-DNA-[protein]-cysteine S-methyltransferase DNA binding" evidence="9">
    <location>
        <begin position="85"/>
        <end position="164"/>
    </location>
</feature>
<comment type="function">
    <text evidence="8">Involved in the cellular defense against the biological effects of O6-methylguanine (O6-MeG) and O4-methylthymine (O4-MeT) in DNA. Repairs the methylated nucleobase in DNA by stoichiometrically transferring the methyl group to a cysteine residue in the enzyme. This is a suicide reaction: the enzyme is irreversibly inactivated.</text>
</comment>
<comment type="catalytic activity">
    <reaction evidence="7 8">
        <text>a 6-O-methyl-2'-deoxyguanosine in DNA + L-cysteinyl-[protein] = S-methyl-L-cysteinyl-[protein] + a 2'-deoxyguanosine in DNA</text>
        <dbReference type="Rhea" id="RHEA:24000"/>
        <dbReference type="Rhea" id="RHEA-COMP:10131"/>
        <dbReference type="Rhea" id="RHEA-COMP:10132"/>
        <dbReference type="Rhea" id="RHEA-COMP:11367"/>
        <dbReference type="Rhea" id="RHEA-COMP:11368"/>
        <dbReference type="ChEBI" id="CHEBI:29950"/>
        <dbReference type="ChEBI" id="CHEBI:82612"/>
        <dbReference type="ChEBI" id="CHEBI:85445"/>
        <dbReference type="ChEBI" id="CHEBI:85448"/>
        <dbReference type="EC" id="2.1.1.63"/>
    </reaction>
</comment>
<evidence type="ECO:0000256" key="8">
    <source>
        <dbReference type="HAMAP-Rule" id="MF_00772"/>
    </source>
</evidence>
<dbReference type="InterPro" id="IPR036631">
    <property type="entry name" value="MGMT_N_sf"/>
</dbReference>
<comment type="similarity">
    <text evidence="8">Belongs to the MGMT family.</text>
</comment>
<organism evidence="10 11">
    <name type="scientific">Bacillus daqingensis</name>
    <dbReference type="NCBI Taxonomy" id="872396"/>
    <lineage>
        <taxon>Bacteria</taxon>
        <taxon>Bacillati</taxon>
        <taxon>Bacillota</taxon>
        <taxon>Bacilli</taxon>
        <taxon>Bacillales</taxon>
        <taxon>Bacillaceae</taxon>
        <taxon>Bacillus</taxon>
    </lineage>
</organism>
<dbReference type="InterPro" id="IPR036217">
    <property type="entry name" value="MethylDNA_cys_MeTrfase_DNAb"/>
</dbReference>
<evidence type="ECO:0000256" key="3">
    <source>
        <dbReference type="ARBA" id="ARBA00022603"/>
    </source>
</evidence>
<dbReference type="EC" id="2.1.1.63" evidence="8"/>
<dbReference type="SUPFAM" id="SSF53155">
    <property type="entry name" value="Methylated DNA-protein cysteine methyltransferase domain"/>
    <property type="match status" value="1"/>
</dbReference>
<dbReference type="EMBL" id="JBHSGK010000021">
    <property type="protein sequence ID" value="MFC4738359.1"/>
    <property type="molecule type" value="Genomic_DNA"/>
</dbReference>
<feature type="active site" description="Nucleophile; methyl group acceptor" evidence="8">
    <location>
        <position position="136"/>
    </location>
</feature>
<evidence type="ECO:0000313" key="10">
    <source>
        <dbReference type="EMBL" id="MFC4738359.1"/>
    </source>
</evidence>
<dbReference type="PANTHER" id="PTHR10815:SF5">
    <property type="entry name" value="METHYLATED-DNA--PROTEIN-CYSTEINE METHYLTRANSFERASE"/>
    <property type="match status" value="1"/>
</dbReference>
<evidence type="ECO:0000256" key="1">
    <source>
        <dbReference type="ARBA" id="ARBA00001286"/>
    </source>
</evidence>
<dbReference type="SUPFAM" id="SSF46767">
    <property type="entry name" value="Methylated DNA-protein cysteine methyltransferase, C-terminal domain"/>
    <property type="match status" value="1"/>
</dbReference>
<dbReference type="InterPro" id="IPR023546">
    <property type="entry name" value="MGMT"/>
</dbReference>
<proteinExistence type="inferred from homology"/>
<evidence type="ECO:0000259" key="9">
    <source>
        <dbReference type="Pfam" id="PF01035"/>
    </source>
</evidence>
<reference evidence="11" key="1">
    <citation type="journal article" date="2019" name="Int. J. Syst. Evol. Microbiol.">
        <title>The Global Catalogue of Microorganisms (GCM) 10K type strain sequencing project: providing services to taxonomists for standard genome sequencing and annotation.</title>
        <authorList>
            <consortium name="The Broad Institute Genomics Platform"/>
            <consortium name="The Broad Institute Genome Sequencing Center for Infectious Disease"/>
            <person name="Wu L."/>
            <person name="Ma J."/>
        </authorList>
    </citation>
    <scope>NUCLEOTIDE SEQUENCE [LARGE SCALE GENOMIC DNA]</scope>
    <source>
        <strain evidence="11">JCM 12165</strain>
    </source>
</reference>
<dbReference type="InterPro" id="IPR014048">
    <property type="entry name" value="MethylDNA_cys_MeTrfase_DNA-bd"/>
</dbReference>
<dbReference type="RefSeq" id="WP_377910943.1">
    <property type="nucleotide sequence ID" value="NZ_JBHSGK010000021.1"/>
</dbReference>
<evidence type="ECO:0000256" key="7">
    <source>
        <dbReference type="ARBA" id="ARBA00049348"/>
    </source>
</evidence>
<keyword evidence="3 8" id="KW-0489">Methyltransferase</keyword>
<dbReference type="InterPro" id="IPR036388">
    <property type="entry name" value="WH-like_DNA-bd_sf"/>
</dbReference>
<dbReference type="GO" id="GO:0032259">
    <property type="term" value="P:methylation"/>
    <property type="evidence" value="ECO:0007669"/>
    <property type="project" value="UniProtKB-KW"/>
</dbReference>
<dbReference type="CDD" id="cd06445">
    <property type="entry name" value="ATase"/>
    <property type="match status" value="1"/>
</dbReference>
<dbReference type="Pfam" id="PF01035">
    <property type="entry name" value="DNA_binding_1"/>
    <property type="match status" value="1"/>
</dbReference>
<name>A0ABV9P3A7_9BACI</name>
<dbReference type="PANTHER" id="PTHR10815">
    <property type="entry name" value="METHYLATED-DNA--PROTEIN-CYSTEINE METHYLTRANSFERASE"/>
    <property type="match status" value="1"/>
</dbReference>
<comment type="miscellaneous">
    <text evidence="8">This enzyme catalyzes only one turnover and therefore is not strictly catalytic. According to one definition, an enzyme is a biocatalyst that acts repeatedly and over many reaction cycles.</text>
</comment>
<evidence type="ECO:0000313" key="11">
    <source>
        <dbReference type="Proteomes" id="UP001595896"/>
    </source>
</evidence>
<comment type="caution">
    <text evidence="10">The sequence shown here is derived from an EMBL/GenBank/DDBJ whole genome shotgun (WGS) entry which is preliminary data.</text>
</comment>
<evidence type="ECO:0000256" key="5">
    <source>
        <dbReference type="ARBA" id="ARBA00022763"/>
    </source>
</evidence>
<dbReference type="GO" id="GO:0003908">
    <property type="term" value="F:methylated-DNA-[protein]-cysteine S-methyltransferase activity"/>
    <property type="evidence" value="ECO:0007669"/>
    <property type="project" value="UniProtKB-EC"/>
</dbReference>